<accession>A0A9P7F559</accession>
<keyword evidence="2" id="KW-1185">Reference proteome</keyword>
<dbReference type="GeneID" id="64693656"/>
<gene>
    <name evidence="1" type="ORF">F5147DRAFT_577456</name>
</gene>
<evidence type="ECO:0000313" key="1">
    <source>
        <dbReference type="EMBL" id="KAG2107633.1"/>
    </source>
</evidence>
<feature type="non-terminal residue" evidence="1">
    <location>
        <position position="1"/>
    </location>
</feature>
<comment type="caution">
    <text evidence="1">The sequence shown here is derived from an EMBL/GenBank/DDBJ whole genome shotgun (WGS) entry which is preliminary data.</text>
</comment>
<sequence>FICVVQHLEGLVVQRLFELVKANLAGTGYKMCQQISNAITRHSTVIRNVLKHYNRLAPLQSPPCDILKFSDVALYTWLGEFKLLKSSWQEILTKPWVSKSNREVAGKYFKIVHVRKEIEHLNVEISYLQWWIEDEDAHLLNTAISLEVNQPALSCEIRHLHDKRVHINNIHCAHLQAIYAIPSFSSVFVPESSND</sequence>
<dbReference type="Proteomes" id="UP000823399">
    <property type="component" value="Unassembled WGS sequence"/>
</dbReference>
<reference evidence="1" key="1">
    <citation type="journal article" date="2020" name="New Phytol.">
        <title>Comparative genomics reveals dynamic genome evolution in host specialist ectomycorrhizal fungi.</title>
        <authorList>
            <person name="Lofgren L.A."/>
            <person name="Nguyen N.H."/>
            <person name="Vilgalys R."/>
            <person name="Ruytinx J."/>
            <person name="Liao H.L."/>
            <person name="Branco S."/>
            <person name="Kuo A."/>
            <person name="LaButti K."/>
            <person name="Lipzen A."/>
            <person name="Andreopoulos W."/>
            <person name="Pangilinan J."/>
            <person name="Riley R."/>
            <person name="Hundley H."/>
            <person name="Na H."/>
            <person name="Barry K."/>
            <person name="Grigoriev I.V."/>
            <person name="Stajich J.E."/>
            <person name="Kennedy P.G."/>
        </authorList>
    </citation>
    <scope>NUCLEOTIDE SEQUENCE</scope>
    <source>
        <strain evidence="1">FC423</strain>
    </source>
</reference>
<proteinExistence type="predicted"/>
<protein>
    <submittedName>
        <fullName evidence="1">Uncharacterized protein</fullName>
    </submittedName>
</protein>
<evidence type="ECO:0000313" key="2">
    <source>
        <dbReference type="Proteomes" id="UP000823399"/>
    </source>
</evidence>
<dbReference type="EMBL" id="JABBWM010000030">
    <property type="protein sequence ID" value="KAG2107633.1"/>
    <property type="molecule type" value="Genomic_DNA"/>
</dbReference>
<dbReference type="AlphaFoldDB" id="A0A9P7F559"/>
<dbReference type="OrthoDB" id="2676448at2759"/>
<organism evidence="1 2">
    <name type="scientific">Suillus discolor</name>
    <dbReference type="NCBI Taxonomy" id="1912936"/>
    <lineage>
        <taxon>Eukaryota</taxon>
        <taxon>Fungi</taxon>
        <taxon>Dikarya</taxon>
        <taxon>Basidiomycota</taxon>
        <taxon>Agaricomycotina</taxon>
        <taxon>Agaricomycetes</taxon>
        <taxon>Agaricomycetidae</taxon>
        <taxon>Boletales</taxon>
        <taxon>Suillineae</taxon>
        <taxon>Suillaceae</taxon>
        <taxon>Suillus</taxon>
    </lineage>
</organism>
<dbReference type="RefSeq" id="XP_041292364.1">
    <property type="nucleotide sequence ID" value="XM_041431397.1"/>
</dbReference>
<name>A0A9P7F559_9AGAM</name>